<comment type="subcellular location">
    <subcellularLocation>
        <location evidence="1">Cell membrane</location>
        <topology evidence="1">Multi-pass membrane protein</topology>
    </subcellularLocation>
</comment>
<feature type="transmembrane region" description="Helical" evidence="11">
    <location>
        <begin position="74"/>
        <end position="98"/>
    </location>
</feature>
<organism evidence="12">
    <name type="scientific">Timema cristinae</name>
    <name type="common">Walking stick</name>
    <dbReference type="NCBI Taxonomy" id="61476"/>
    <lineage>
        <taxon>Eukaryota</taxon>
        <taxon>Metazoa</taxon>
        <taxon>Ecdysozoa</taxon>
        <taxon>Arthropoda</taxon>
        <taxon>Hexapoda</taxon>
        <taxon>Insecta</taxon>
        <taxon>Pterygota</taxon>
        <taxon>Neoptera</taxon>
        <taxon>Polyneoptera</taxon>
        <taxon>Phasmatodea</taxon>
        <taxon>Timematodea</taxon>
        <taxon>Timematoidea</taxon>
        <taxon>Timematidae</taxon>
        <taxon>Timema</taxon>
    </lineage>
</organism>
<dbReference type="PANTHER" id="PTHR21137">
    <property type="entry name" value="ODORANT RECEPTOR"/>
    <property type="match status" value="1"/>
</dbReference>
<keyword evidence="8" id="KW-0675">Receptor</keyword>
<dbReference type="AlphaFoldDB" id="A0A7R9H6I6"/>
<dbReference type="GO" id="GO:0004984">
    <property type="term" value="F:olfactory receptor activity"/>
    <property type="evidence" value="ECO:0007669"/>
    <property type="project" value="InterPro"/>
</dbReference>
<accession>A0A7R9H6I6</accession>
<feature type="transmembrane region" description="Helical" evidence="11">
    <location>
        <begin position="47"/>
        <end position="68"/>
    </location>
</feature>
<dbReference type="Pfam" id="PF02949">
    <property type="entry name" value="7tm_6"/>
    <property type="match status" value="1"/>
</dbReference>
<feature type="transmembrane region" description="Helical" evidence="11">
    <location>
        <begin position="138"/>
        <end position="159"/>
    </location>
</feature>
<name>A0A7R9H6I6_TIMCR</name>
<reference evidence="12" key="1">
    <citation type="submission" date="2020-11" db="EMBL/GenBank/DDBJ databases">
        <authorList>
            <person name="Tran Van P."/>
        </authorList>
    </citation>
    <scope>NUCLEOTIDE SEQUENCE</scope>
</reference>
<protein>
    <recommendedName>
        <fullName evidence="13">Odorant receptor</fullName>
    </recommendedName>
</protein>
<keyword evidence="4 11" id="KW-0812">Transmembrane</keyword>
<keyword evidence="5" id="KW-0552">Olfaction</keyword>
<keyword evidence="3" id="KW-0716">Sensory transduction</keyword>
<evidence type="ECO:0000256" key="3">
    <source>
        <dbReference type="ARBA" id="ARBA00022606"/>
    </source>
</evidence>
<feature type="region of interest" description="Disordered" evidence="10">
    <location>
        <begin position="613"/>
        <end position="635"/>
    </location>
</feature>
<dbReference type="GO" id="GO:0005886">
    <property type="term" value="C:plasma membrane"/>
    <property type="evidence" value="ECO:0007669"/>
    <property type="project" value="UniProtKB-SubCell"/>
</dbReference>
<gene>
    <name evidence="12" type="ORF">TCEB3V08_LOCUS10175</name>
</gene>
<keyword evidence="2" id="KW-1003">Cell membrane</keyword>
<evidence type="ECO:0000256" key="11">
    <source>
        <dbReference type="SAM" id="Phobius"/>
    </source>
</evidence>
<dbReference type="PANTHER" id="PTHR21137:SF35">
    <property type="entry name" value="ODORANT RECEPTOR 19A-RELATED"/>
    <property type="match status" value="1"/>
</dbReference>
<dbReference type="InterPro" id="IPR029412">
    <property type="entry name" value="CEP19"/>
</dbReference>
<evidence type="ECO:0000256" key="6">
    <source>
        <dbReference type="ARBA" id="ARBA00022989"/>
    </source>
</evidence>
<evidence type="ECO:0000256" key="7">
    <source>
        <dbReference type="ARBA" id="ARBA00023136"/>
    </source>
</evidence>
<evidence type="ECO:0000256" key="9">
    <source>
        <dbReference type="ARBA" id="ARBA00023224"/>
    </source>
</evidence>
<evidence type="ECO:0000256" key="8">
    <source>
        <dbReference type="ARBA" id="ARBA00023170"/>
    </source>
</evidence>
<feature type="compositionally biased region" description="Basic and acidic residues" evidence="10">
    <location>
        <begin position="613"/>
        <end position="624"/>
    </location>
</feature>
<keyword evidence="6 11" id="KW-1133">Transmembrane helix</keyword>
<dbReference type="InterPro" id="IPR004117">
    <property type="entry name" value="7tm6_olfct_rcpt"/>
</dbReference>
<proteinExistence type="predicted"/>
<evidence type="ECO:0000256" key="1">
    <source>
        <dbReference type="ARBA" id="ARBA00004651"/>
    </source>
</evidence>
<dbReference type="GO" id="GO:0007165">
    <property type="term" value="P:signal transduction"/>
    <property type="evidence" value="ECO:0007669"/>
    <property type="project" value="UniProtKB-KW"/>
</dbReference>
<evidence type="ECO:0000256" key="10">
    <source>
        <dbReference type="SAM" id="MobiDB-lite"/>
    </source>
</evidence>
<evidence type="ECO:0000256" key="4">
    <source>
        <dbReference type="ARBA" id="ARBA00022692"/>
    </source>
</evidence>
<keyword evidence="7 11" id="KW-0472">Membrane</keyword>
<keyword evidence="9" id="KW-0807">Transducer</keyword>
<sequence length="635" mass="72580">MARSIPEAILQPERVNLDLNLRCLRVVGLLYPGNSPAKHWKNRIHNVHSAVVIVVYVVSVASCVAALIEDWGDLQSVTNNACIMIAFFTSLLKMIFFLRRRGEILRLVDEIRGFQTSRRHLEDRAAHNRILRESSTHAWVLTLAFNVLAIMSVAFWTLAPLTGQEERGGKRPRLPFIASYPFDYSVTPYYQLVYAYQTVSEMMTIPNAVAFDTMLVVLMIHACAQLKMLGVSLDGLKNTAEKRLRAGVNSREKRSGGVCNKLNEGGGLKPGSFKQADMSGNLNNGDTDMFFESSLEVEIYRYFVECVQHHQQIIDSFLKFGVLFSTALFELLLFCWHGDNLLTQSEVVQKAVYGFPWYDGSRRLKTLVRISAMRAQKPLKLTAGHFYILSLETYAKKNESWSYFKPCQADNADEAELSCDWLRARHVIAFLLLFRGERMESHKSATYKRYNDTDMFSLLGSYKHDLKDPYVVTKDPYSSPDLRGVTGANPPGPLQTYVMSSCIPKRLGIRVSPPALVLIYQPGTDPAVKLRQYVMPVRSLRRDSNLSFICQDLRTRHKAKLEQRVHREFEIPPDVDLNKLGTDELNVKKMVMAESFEKTRVKPEDPEFVYDKQVDFTSQEKEQSTWDQDNDDFWS</sequence>
<evidence type="ECO:0000256" key="2">
    <source>
        <dbReference type="ARBA" id="ARBA00022475"/>
    </source>
</evidence>
<dbReference type="EMBL" id="OC321286">
    <property type="protein sequence ID" value="CAD7409757.1"/>
    <property type="molecule type" value="Genomic_DNA"/>
</dbReference>
<evidence type="ECO:0000313" key="12">
    <source>
        <dbReference type="EMBL" id="CAD7409757.1"/>
    </source>
</evidence>
<dbReference type="GO" id="GO:0005549">
    <property type="term" value="F:odorant binding"/>
    <property type="evidence" value="ECO:0007669"/>
    <property type="project" value="InterPro"/>
</dbReference>
<evidence type="ECO:0008006" key="13">
    <source>
        <dbReference type="Google" id="ProtNLM"/>
    </source>
</evidence>
<dbReference type="Pfam" id="PF14933">
    <property type="entry name" value="CEP19"/>
    <property type="match status" value="2"/>
</dbReference>
<evidence type="ECO:0000256" key="5">
    <source>
        <dbReference type="ARBA" id="ARBA00022725"/>
    </source>
</evidence>